<keyword evidence="5" id="KW-1185">Reference proteome</keyword>
<evidence type="ECO:0000256" key="2">
    <source>
        <dbReference type="ARBA" id="ARBA00023239"/>
    </source>
</evidence>
<dbReference type="Pfam" id="PF00596">
    <property type="entry name" value="Aldolase_II"/>
    <property type="match status" value="1"/>
</dbReference>
<evidence type="ECO:0000259" key="3">
    <source>
        <dbReference type="SMART" id="SM01007"/>
    </source>
</evidence>
<proteinExistence type="predicted"/>
<dbReference type="SMART" id="SM01007">
    <property type="entry name" value="Aldolase_II"/>
    <property type="match status" value="1"/>
</dbReference>
<dbReference type="NCBIfam" id="NF006000">
    <property type="entry name" value="PRK08130.1"/>
    <property type="match status" value="1"/>
</dbReference>
<protein>
    <submittedName>
        <fullName evidence="4">Aldolase</fullName>
    </submittedName>
</protein>
<reference evidence="4 5" key="1">
    <citation type="submission" date="2020-03" db="EMBL/GenBank/DDBJ databases">
        <title>Draft genome sequence of environmentally isolated cultures.</title>
        <authorList>
            <person name="Wilson H.S."/>
            <person name="De Leon M.E."/>
        </authorList>
    </citation>
    <scope>NUCLEOTIDE SEQUENCE [LARGE SCALE GENOMIC DNA]</scope>
    <source>
        <strain evidence="4 5">HSC-31F16</strain>
    </source>
</reference>
<dbReference type="PANTHER" id="PTHR22789:SF0">
    <property type="entry name" value="3-OXO-TETRONATE 4-PHOSPHATE DECARBOXYLASE-RELATED"/>
    <property type="match status" value="1"/>
</dbReference>
<accession>A0ABX0L272</accession>
<organism evidence="4 5">
    <name type="scientific">Chromobacterium fluminis</name>
    <dbReference type="NCBI Taxonomy" id="3044269"/>
    <lineage>
        <taxon>Bacteria</taxon>
        <taxon>Pseudomonadati</taxon>
        <taxon>Pseudomonadota</taxon>
        <taxon>Betaproteobacteria</taxon>
        <taxon>Neisseriales</taxon>
        <taxon>Chromobacteriaceae</taxon>
        <taxon>Chromobacterium</taxon>
    </lineage>
</organism>
<dbReference type="Gene3D" id="3.40.225.10">
    <property type="entry name" value="Class II aldolase/adducin N-terminal domain"/>
    <property type="match status" value="1"/>
</dbReference>
<gene>
    <name evidence="4" type="ORF">HA052_08030</name>
</gene>
<dbReference type="PANTHER" id="PTHR22789">
    <property type="entry name" value="FUCULOSE PHOSPHATE ALDOLASE"/>
    <property type="match status" value="1"/>
</dbReference>
<keyword evidence="1" id="KW-0479">Metal-binding</keyword>
<evidence type="ECO:0000313" key="4">
    <source>
        <dbReference type="EMBL" id="NHR05146.1"/>
    </source>
</evidence>
<dbReference type="RefSeq" id="WP_166451522.1">
    <property type="nucleotide sequence ID" value="NZ_JAAOMA010000008.1"/>
</dbReference>
<sequence length="224" mass="24312">MHPDLFHLRRELCRVGQSLFQRGYVHSSAGNISARVPAAAGGGMLITPSDACLGFLEPETLAWLDVNGQCLAGPPPSKSHLLHQRLYDLEPDAGCVLHTHSSHLVALSLLGGGSSDDLLPPLTPYYVMKVGHVPCIPYLSPGDPHAAHRLADTLARHHAKGLRLRAVMQERLGPTVWGPSPSAAMATLEELEETARLWLLTQGQPAPLTPEQIDDLRRRFGASW</sequence>
<dbReference type="InterPro" id="IPR036409">
    <property type="entry name" value="Aldolase_II/adducin_N_sf"/>
</dbReference>
<dbReference type="EMBL" id="JAAOMA010000008">
    <property type="protein sequence ID" value="NHR05146.1"/>
    <property type="molecule type" value="Genomic_DNA"/>
</dbReference>
<feature type="domain" description="Class II aldolase/adducin N-terminal" evidence="3">
    <location>
        <begin position="10"/>
        <end position="199"/>
    </location>
</feature>
<dbReference type="SUPFAM" id="SSF53639">
    <property type="entry name" value="AraD/HMP-PK domain-like"/>
    <property type="match status" value="1"/>
</dbReference>
<evidence type="ECO:0000313" key="5">
    <source>
        <dbReference type="Proteomes" id="UP001515641"/>
    </source>
</evidence>
<comment type="caution">
    <text evidence="4">The sequence shown here is derived from an EMBL/GenBank/DDBJ whole genome shotgun (WGS) entry which is preliminary data.</text>
</comment>
<evidence type="ECO:0000256" key="1">
    <source>
        <dbReference type="ARBA" id="ARBA00022723"/>
    </source>
</evidence>
<dbReference type="InterPro" id="IPR050197">
    <property type="entry name" value="Aldolase_class_II_sugar_metab"/>
</dbReference>
<dbReference type="Proteomes" id="UP001515641">
    <property type="component" value="Unassembled WGS sequence"/>
</dbReference>
<dbReference type="InterPro" id="IPR001303">
    <property type="entry name" value="Aldolase_II/adducin_N"/>
</dbReference>
<name>A0ABX0L272_9NEIS</name>
<keyword evidence="2" id="KW-0456">Lyase</keyword>